<dbReference type="Gene3D" id="3.40.50.790">
    <property type="match status" value="1"/>
</dbReference>
<dbReference type="InterPro" id="IPR028364">
    <property type="entry name" value="Ribosomal_uL1/biogenesis"/>
</dbReference>
<evidence type="ECO:0000313" key="5">
    <source>
        <dbReference type="EMBL" id="KFD58931.1"/>
    </source>
</evidence>
<evidence type="ECO:0008006" key="7">
    <source>
        <dbReference type="Google" id="ProtNLM"/>
    </source>
</evidence>
<keyword evidence="2" id="KW-0689">Ribosomal protein</keyword>
<proteinExistence type="inferred from homology"/>
<dbReference type="InterPro" id="IPR016095">
    <property type="entry name" value="Ribosomal_uL1_3-a/b-sand"/>
</dbReference>
<sequence length="434" mass="49393">MFAVCKYIHHRHYMYAVETLDITNTFFIGNVYHVYGVDTRNIPCIQLHLHLHDRYYLYVEETVDITNISHSVQAERRNLKTQEQCVRWRLGNIVWWLDNLQRLLTCARVQLLSVRFAKRRGVKALRLAKEAKLGKKPMRKAPAADKNQRRVSSTSTKLSVALRHPARFEPNPELLAEPFDDVWYEPSYLPVAYSVAEAVRLHRQLQHPTMLNNPSAFVRPDSLLSNKVHLQNKYVPETTGLIAMPYPFAHGNKRTILAFAKDPNLQILASDAGAEITGGVELVKKILKGTVRIDDVDYSVCHLDMGTEVNPLRGLMKKKFPSRKMGAIGTDIVALVKHFISGIAFELKQDVLNPAWGVSECVIGKLDMPVEHLEANLKTYVERVFGLRDPPKRTFIDRAVMTVIPGAEYYVIDLGPFLPELPEEEEESDTSAQT</sequence>
<dbReference type="InterPro" id="IPR023674">
    <property type="entry name" value="Ribosomal_uL1-like"/>
</dbReference>
<dbReference type="Pfam" id="PF00687">
    <property type="entry name" value="Ribosomal_L1"/>
    <property type="match status" value="1"/>
</dbReference>
<gene>
    <name evidence="5" type="ORF">M513_00094</name>
</gene>
<organism evidence="5 6">
    <name type="scientific">Trichuris suis</name>
    <name type="common">pig whipworm</name>
    <dbReference type="NCBI Taxonomy" id="68888"/>
    <lineage>
        <taxon>Eukaryota</taxon>
        <taxon>Metazoa</taxon>
        <taxon>Ecdysozoa</taxon>
        <taxon>Nematoda</taxon>
        <taxon>Enoplea</taxon>
        <taxon>Dorylaimia</taxon>
        <taxon>Trichinellida</taxon>
        <taxon>Trichuridae</taxon>
        <taxon>Trichuris</taxon>
    </lineage>
</organism>
<evidence type="ECO:0000313" key="6">
    <source>
        <dbReference type="Proteomes" id="UP000030764"/>
    </source>
</evidence>
<reference evidence="5 6" key="1">
    <citation type="journal article" date="2014" name="Nat. Genet.">
        <title>Genome and transcriptome of the porcine whipworm Trichuris suis.</title>
        <authorList>
            <person name="Jex A.R."/>
            <person name="Nejsum P."/>
            <person name="Schwarz E.M."/>
            <person name="Hu L."/>
            <person name="Young N.D."/>
            <person name="Hall R.S."/>
            <person name="Korhonen P.K."/>
            <person name="Liao S."/>
            <person name="Thamsborg S."/>
            <person name="Xia J."/>
            <person name="Xu P."/>
            <person name="Wang S."/>
            <person name="Scheerlinck J.P."/>
            <person name="Hofmann A."/>
            <person name="Sternberg P.W."/>
            <person name="Wang J."/>
            <person name="Gasser R.B."/>
        </authorList>
    </citation>
    <scope>NUCLEOTIDE SEQUENCE [LARGE SCALE GENOMIC DNA]</scope>
    <source>
        <strain evidence="5">DCEP-RM93M</strain>
    </source>
</reference>
<feature type="region of interest" description="Disordered" evidence="4">
    <location>
        <begin position="136"/>
        <end position="156"/>
    </location>
</feature>
<dbReference type="PANTHER" id="PTHR36427:SF3">
    <property type="entry name" value="LARGE RIBOSOMAL SUBUNIT PROTEIN UL1M"/>
    <property type="match status" value="1"/>
</dbReference>
<evidence type="ECO:0000256" key="1">
    <source>
        <dbReference type="ARBA" id="ARBA00010531"/>
    </source>
</evidence>
<dbReference type="SUPFAM" id="SSF56808">
    <property type="entry name" value="Ribosomal protein L1"/>
    <property type="match status" value="1"/>
</dbReference>
<evidence type="ECO:0000256" key="3">
    <source>
        <dbReference type="ARBA" id="ARBA00023274"/>
    </source>
</evidence>
<dbReference type="EMBL" id="KL363182">
    <property type="protein sequence ID" value="KFD58931.1"/>
    <property type="molecule type" value="Genomic_DNA"/>
</dbReference>
<comment type="similarity">
    <text evidence="1">Belongs to the universal ribosomal protein uL1 family.</text>
</comment>
<dbReference type="Gene3D" id="3.30.190.20">
    <property type="match status" value="1"/>
</dbReference>
<keyword evidence="3" id="KW-0687">Ribonucleoprotein</keyword>
<dbReference type="Proteomes" id="UP000030764">
    <property type="component" value="Unassembled WGS sequence"/>
</dbReference>
<evidence type="ECO:0000256" key="4">
    <source>
        <dbReference type="SAM" id="MobiDB-lite"/>
    </source>
</evidence>
<dbReference type="PANTHER" id="PTHR36427">
    <property type="entry name" value="54S RIBOSOMAL PROTEIN L1, MITOCHONDRIAL"/>
    <property type="match status" value="1"/>
</dbReference>
<keyword evidence="6" id="KW-1185">Reference proteome</keyword>
<accession>A0A085MNY5</accession>
<dbReference type="GO" id="GO:1990904">
    <property type="term" value="C:ribonucleoprotein complex"/>
    <property type="evidence" value="ECO:0007669"/>
    <property type="project" value="UniProtKB-KW"/>
</dbReference>
<dbReference type="AlphaFoldDB" id="A0A085MNY5"/>
<name>A0A085MNY5_9BILA</name>
<evidence type="ECO:0000256" key="2">
    <source>
        <dbReference type="ARBA" id="ARBA00022980"/>
    </source>
</evidence>
<dbReference type="GO" id="GO:0005840">
    <property type="term" value="C:ribosome"/>
    <property type="evidence" value="ECO:0007669"/>
    <property type="project" value="UniProtKB-KW"/>
</dbReference>
<protein>
    <recommendedName>
        <fullName evidence="7">Ribosomal protein L1p/L10e family protein</fullName>
    </recommendedName>
</protein>